<dbReference type="Proteomes" id="UP001501585">
    <property type="component" value="Unassembled WGS sequence"/>
</dbReference>
<dbReference type="EMBL" id="BAAAPC010000002">
    <property type="protein sequence ID" value="GAA1984019.1"/>
    <property type="molecule type" value="Genomic_DNA"/>
</dbReference>
<accession>A0ABN2SBV1</accession>
<dbReference type="RefSeq" id="WP_344099117.1">
    <property type="nucleotide sequence ID" value="NZ_BAAAPC010000002.1"/>
</dbReference>
<dbReference type="Gene3D" id="3.40.190.10">
    <property type="entry name" value="Periplasmic binding protein-like II"/>
    <property type="match status" value="2"/>
</dbReference>
<protein>
    <submittedName>
        <fullName evidence="5">Molybdate ABC transporter substrate-binding protein</fullName>
    </submittedName>
</protein>
<dbReference type="PIRSF" id="PIRSF004846">
    <property type="entry name" value="ModA"/>
    <property type="match status" value="1"/>
</dbReference>
<comment type="caution">
    <text evidence="5">The sequence shown here is derived from an EMBL/GenBank/DDBJ whole genome shotgun (WGS) entry which is preliminary data.</text>
</comment>
<gene>
    <name evidence="5" type="primary">modA</name>
    <name evidence="5" type="ORF">GCM10009799_06780</name>
</gene>
<dbReference type="InterPro" id="IPR050682">
    <property type="entry name" value="ModA/WtpA"/>
</dbReference>
<feature type="chain" id="PRO_5045789374" evidence="4">
    <location>
        <begin position="29"/>
        <end position="265"/>
    </location>
</feature>
<dbReference type="InterPro" id="IPR005950">
    <property type="entry name" value="ModA"/>
</dbReference>
<dbReference type="CDD" id="cd13538">
    <property type="entry name" value="PBP2_ModA_like_1"/>
    <property type="match status" value="1"/>
</dbReference>
<dbReference type="PROSITE" id="PS51257">
    <property type="entry name" value="PROKAR_LIPOPROTEIN"/>
    <property type="match status" value="1"/>
</dbReference>
<proteinExistence type="inferred from homology"/>
<evidence type="ECO:0000256" key="2">
    <source>
        <dbReference type="ARBA" id="ARBA00022723"/>
    </source>
</evidence>
<keyword evidence="2" id="KW-0479">Metal-binding</keyword>
<reference evidence="5 6" key="1">
    <citation type="journal article" date="2019" name="Int. J. Syst. Evol. Microbiol.">
        <title>The Global Catalogue of Microorganisms (GCM) 10K type strain sequencing project: providing services to taxonomists for standard genome sequencing and annotation.</title>
        <authorList>
            <consortium name="The Broad Institute Genomics Platform"/>
            <consortium name="The Broad Institute Genome Sequencing Center for Infectious Disease"/>
            <person name="Wu L."/>
            <person name="Ma J."/>
        </authorList>
    </citation>
    <scope>NUCLEOTIDE SEQUENCE [LARGE SCALE GENOMIC DNA]</scope>
    <source>
        <strain evidence="5 6">JCM 15313</strain>
    </source>
</reference>
<evidence type="ECO:0000256" key="3">
    <source>
        <dbReference type="ARBA" id="ARBA00022729"/>
    </source>
</evidence>
<comment type="similarity">
    <text evidence="1">Belongs to the bacterial solute-binding protein ModA family.</text>
</comment>
<sequence length="265" mass="26670">MPRAAPSGSAAHRMVGAPLLAGALLASAAGCGGTDGSAADGRATLTVFAAASLTDTFTELGERFEEAHPGTTVDFNFAGSSTLAQQIDAGAPADVFASANPATMDQVDDGGRTADPPVVFARNTLRIAVPPGNPAGIAGLDDLADPDVTVALCARQVPCGAAARTALDAAGVEVAPSSEEEDVRAALTKVTLGEVDAALVYATDITAADHAVDGIDFAAAGQAVNDYPIAPLSEASEPELARSWIELVRSPEGEKVLRDAGFRTS</sequence>
<evidence type="ECO:0000313" key="5">
    <source>
        <dbReference type="EMBL" id="GAA1984019.1"/>
    </source>
</evidence>
<dbReference type="Pfam" id="PF13531">
    <property type="entry name" value="SBP_bac_11"/>
    <property type="match status" value="1"/>
</dbReference>
<feature type="signal peptide" evidence="4">
    <location>
        <begin position="1"/>
        <end position="28"/>
    </location>
</feature>
<keyword evidence="3 4" id="KW-0732">Signal</keyword>
<organism evidence="5 6">
    <name type="scientific">Nocardiopsis rhodophaea</name>
    <dbReference type="NCBI Taxonomy" id="280238"/>
    <lineage>
        <taxon>Bacteria</taxon>
        <taxon>Bacillati</taxon>
        <taxon>Actinomycetota</taxon>
        <taxon>Actinomycetes</taxon>
        <taxon>Streptosporangiales</taxon>
        <taxon>Nocardiopsidaceae</taxon>
        <taxon>Nocardiopsis</taxon>
    </lineage>
</organism>
<keyword evidence="6" id="KW-1185">Reference proteome</keyword>
<evidence type="ECO:0000313" key="6">
    <source>
        <dbReference type="Proteomes" id="UP001501585"/>
    </source>
</evidence>
<dbReference type="SUPFAM" id="SSF53850">
    <property type="entry name" value="Periplasmic binding protein-like II"/>
    <property type="match status" value="1"/>
</dbReference>
<name>A0ABN2SBV1_9ACTN</name>
<dbReference type="PANTHER" id="PTHR30632:SF0">
    <property type="entry name" value="SULFATE-BINDING PROTEIN"/>
    <property type="match status" value="1"/>
</dbReference>
<evidence type="ECO:0000256" key="1">
    <source>
        <dbReference type="ARBA" id="ARBA00009175"/>
    </source>
</evidence>
<dbReference type="PANTHER" id="PTHR30632">
    <property type="entry name" value="MOLYBDATE-BINDING PERIPLASMIC PROTEIN"/>
    <property type="match status" value="1"/>
</dbReference>
<dbReference type="NCBIfam" id="TIGR01256">
    <property type="entry name" value="modA"/>
    <property type="match status" value="1"/>
</dbReference>
<evidence type="ECO:0000256" key="4">
    <source>
        <dbReference type="SAM" id="SignalP"/>
    </source>
</evidence>